<dbReference type="InterPro" id="IPR006439">
    <property type="entry name" value="HAD-SF_hydro_IA"/>
</dbReference>
<accession>A0ABW8IIM8</accession>
<evidence type="ECO:0000313" key="2">
    <source>
        <dbReference type="Proteomes" id="UP001620409"/>
    </source>
</evidence>
<dbReference type="InterPro" id="IPR036412">
    <property type="entry name" value="HAD-like_sf"/>
</dbReference>
<organism evidence="1 2">
    <name type="scientific">Dyella humi</name>
    <dbReference type="NCBI Taxonomy" id="1770547"/>
    <lineage>
        <taxon>Bacteria</taxon>
        <taxon>Pseudomonadati</taxon>
        <taxon>Pseudomonadota</taxon>
        <taxon>Gammaproteobacteria</taxon>
        <taxon>Lysobacterales</taxon>
        <taxon>Rhodanobacteraceae</taxon>
        <taxon>Dyella</taxon>
    </lineage>
</organism>
<sequence>MNNRINTVIFDLGNVLIGWDPRRLYRQLIEDEERMEWFLREVCNSEWNEQQDAGRSWAKGTALLRARFPEHAELIDAYHLRWEETLVGPIEGSVALLAELKASGVRVLALTNWSQETFPIARQRYPFLQWFEGIVVSGEERLVKPDPRIYQCLLERYSVDPAKALYIDDSARNVAAAEALGMQGWWFRDPAGLRQRLVDLRLIDGAKSLSVPYV</sequence>
<dbReference type="EMBL" id="JADIKI010000022">
    <property type="protein sequence ID" value="MFK2855052.1"/>
    <property type="molecule type" value="Genomic_DNA"/>
</dbReference>
<dbReference type="InterPro" id="IPR023214">
    <property type="entry name" value="HAD_sf"/>
</dbReference>
<dbReference type="SFLD" id="SFLDG01129">
    <property type="entry name" value="C1.5:_HAD__Beta-PGM__Phosphata"/>
    <property type="match status" value="1"/>
</dbReference>
<proteinExistence type="predicted"/>
<name>A0ABW8IIM8_9GAMM</name>
<dbReference type="SUPFAM" id="SSF56784">
    <property type="entry name" value="HAD-like"/>
    <property type="match status" value="1"/>
</dbReference>
<dbReference type="Proteomes" id="UP001620409">
    <property type="component" value="Unassembled WGS sequence"/>
</dbReference>
<dbReference type="Pfam" id="PF00702">
    <property type="entry name" value="Hydrolase"/>
    <property type="match status" value="1"/>
</dbReference>
<dbReference type="RefSeq" id="WP_380010679.1">
    <property type="nucleotide sequence ID" value="NZ_JADIKI010000022.1"/>
</dbReference>
<keyword evidence="2" id="KW-1185">Reference proteome</keyword>
<dbReference type="PANTHER" id="PTHR43611">
    <property type="entry name" value="ALPHA-D-GLUCOSE 1-PHOSPHATE PHOSPHATASE"/>
    <property type="match status" value="1"/>
</dbReference>
<dbReference type="NCBIfam" id="TIGR01509">
    <property type="entry name" value="HAD-SF-IA-v3"/>
    <property type="match status" value="1"/>
</dbReference>
<comment type="caution">
    <text evidence="1">The sequence shown here is derived from an EMBL/GenBank/DDBJ whole genome shotgun (WGS) entry which is preliminary data.</text>
</comment>
<gene>
    <name evidence="1" type="ORF">ISP18_10665</name>
</gene>
<dbReference type="CDD" id="cd02603">
    <property type="entry name" value="HAD_sEH-N_like"/>
    <property type="match status" value="1"/>
</dbReference>
<reference evidence="1 2" key="1">
    <citation type="submission" date="2020-10" db="EMBL/GenBank/DDBJ databases">
        <title>Phylogeny of dyella-like bacteria.</title>
        <authorList>
            <person name="Fu J."/>
        </authorList>
    </citation>
    <scope>NUCLEOTIDE SEQUENCE [LARGE SCALE GENOMIC DNA]</scope>
    <source>
        <strain evidence="1 2">DHG40</strain>
    </source>
</reference>
<dbReference type="PRINTS" id="PR00413">
    <property type="entry name" value="HADHALOGNASE"/>
</dbReference>
<evidence type="ECO:0000313" key="1">
    <source>
        <dbReference type="EMBL" id="MFK2855052.1"/>
    </source>
</evidence>
<dbReference type="PANTHER" id="PTHR43611:SF3">
    <property type="entry name" value="FLAVIN MONONUCLEOTIDE HYDROLASE 1, CHLOROPLATIC"/>
    <property type="match status" value="1"/>
</dbReference>
<protein>
    <submittedName>
        <fullName evidence="1">HAD family phosphatase</fullName>
    </submittedName>
</protein>
<dbReference type="Gene3D" id="3.40.50.1000">
    <property type="entry name" value="HAD superfamily/HAD-like"/>
    <property type="match status" value="1"/>
</dbReference>
<dbReference type="SFLD" id="SFLDS00003">
    <property type="entry name" value="Haloacid_Dehalogenase"/>
    <property type="match status" value="1"/>
</dbReference>